<keyword evidence="2" id="KW-0238">DNA-binding</keyword>
<comment type="caution">
    <text evidence="5">The sequence shown here is derived from an EMBL/GenBank/DDBJ whole genome shotgun (WGS) entry which is preliminary data.</text>
</comment>
<organism evidence="5 6">
    <name type="scientific">Chitinimonas prasina</name>
    <dbReference type="NCBI Taxonomy" id="1434937"/>
    <lineage>
        <taxon>Bacteria</taxon>
        <taxon>Pseudomonadati</taxon>
        <taxon>Pseudomonadota</taxon>
        <taxon>Betaproteobacteria</taxon>
        <taxon>Neisseriales</taxon>
        <taxon>Chitinibacteraceae</taxon>
        <taxon>Chitinimonas</taxon>
    </lineage>
</organism>
<accession>A0ABQ5YDP0</accession>
<dbReference type="InterPro" id="IPR009057">
    <property type="entry name" value="Homeodomain-like_sf"/>
</dbReference>
<dbReference type="Gene3D" id="1.10.10.60">
    <property type="entry name" value="Homeodomain-like"/>
    <property type="match status" value="2"/>
</dbReference>
<dbReference type="InterPro" id="IPR032783">
    <property type="entry name" value="AraC_lig"/>
</dbReference>
<evidence type="ECO:0000256" key="2">
    <source>
        <dbReference type="ARBA" id="ARBA00023125"/>
    </source>
</evidence>
<dbReference type="SUPFAM" id="SSF46689">
    <property type="entry name" value="Homeodomain-like"/>
    <property type="match status" value="2"/>
</dbReference>
<keyword evidence="6" id="KW-1185">Reference proteome</keyword>
<evidence type="ECO:0000313" key="5">
    <source>
        <dbReference type="EMBL" id="GLR11656.1"/>
    </source>
</evidence>
<evidence type="ECO:0000256" key="1">
    <source>
        <dbReference type="ARBA" id="ARBA00023015"/>
    </source>
</evidence>
<dbReference type="Proteomes" id="UP001156706">
    <property type="component" value="Unassembled WGS sequence"/>
</dbReference>
<keyword evidence="1" id="KW-0805">Transcription regulation</keyword>
<dbReference type="SMART" id="SM00342">
    <property type="entry name" value="HTH_ARAC"/>
    <property type="match status" value="1"/>
</dbReference>
<sequence length="284" mass="30666">MADRLAALLTHFAVTAKVFHTGVLCGIHDLADEQAVGYLHLIRRGRLVVSHGQGAAVQVTEPSLLLYPLPMAHRFISDGDQGIDTACARLHFDGGAANPIVAALPAFSCLPLAELEGAGGILDLLFNEAARQHCGRQAVLDRLFEVLLIQVLRHLMEHGQTQAGMLAGMAHPRLRHALVAMHEQAARDWTLAALAVQAGMSRSVFAHTFREVVGCTPGMYLQRWRMALAQKLLLQGQSLKLIAGDTGYGSEAALSRAFKAQTGLSPRQWLGQRGQRPASLPTVQ</sequence>
<name>A0ABQ5YDP0_9NEIS</name>
<evidence type="ECO:0000259" key="4">
    <source>
        <dbReference type="PROSITE" id="PS01124"/>
    </source>
</evidence>
<evidence type="ECO:0000313" key="6">
    <source>
        <dbReference type="Proteomes" id="UP001156706"/>
    </source>
</evidence>
<dbReference type="InterPro" id="IPR018060">
    <property type="entry name" value="HTH_AraC"/>
</dbReference>
<dbReference type="EMBL" id="BSOG01000001">
    <property type="protein sequence ID" value="GLR11656.1"/>
    <property type="molecule type" value="Genomic_DNA"/>
</dbReference>
<dbReference type="PANTHER" id="PTHR46796:SF7">
    <property type="entry name" value="ARAC FAMILY TRANSCRIPTIONAL REGULATOR"/>
    <property type="match status" value="1"/>
</dbReference>
<feature type="domain" description="HTH araC/xylS-type" evidence="4">
    <location>
        <begin position="175"/>
        <end position="272"/>
    </location>
</feature>
<gene>
    <name evidence="5" type="ORF">GCM10007907_04460</name>
</gene>
<evidence type="ECO:0000256" key="3">
    <source>
        <dbReference type="ARBA" id="ARBA00023163"/>
    </source>
</evidence>
<dbReference type="Pfam" id="PF12833">
    <property type="entry name" value="HTH_18"/>
    <property type="match status" value="1"/>
</dbReference>
<dbReference type="InterPro" id="IPR037923">
    <property type="entry name" value="HTH-like"/>
</dbReference>
<dbReference type="PROSITE" id="PS01124">
    <property type="entry name" value="HTH_ARAC_FAMILY_2"/>
    <property type="match status" value="1"/>
</dbReference>
<dbReference type="RefSeq" id="WP_284194800.1">
    <property type="nucleotide sequence ID" value="NZ_BSOG01000001.1"/>
</dbReference>
<dbReference type="Pfam" id="PF12852">
    <property type="entry name" value="Cupin_6"/>
    <property type="match status" value="1"/>
</dbReference>
<dbReference type="PANTHER" id="PTHR46796">
    <property type="entry name" value="HTH-TYPE TRANSCRIPTIONAL ACTIVATOR RHAS-RELATED"/>
    <property type="match status" value="1"/>
</dbReference>
<dbReference type="SUPFAM" id="SSF51215">
    <property type="entry name" value="Regulatory protein AraC"/>
    <property type="match status" value="1"/>
</dbReference>
<keyword evidence="3" id="KW-0804">Transcription</keyword>
<proteinExistence type="predicted"/>
<protein>
    <submittedName>
        <fullName evidence="5">AraC family transcriptional regulator</fullName>
    </submittedName>
</protein>
<dbReference type="InterPro" id="IPR050204">
    <property type="entry name" value="AraC_XylS_family_regulators"/>
</dbReference>
<reference evidence="6" key="1">
    <citation type="journal article" date="2019" name="Int. J. Syst. Evol. Microbiol.">
        <title>The Global Catalogue of Microorganisms (GCM) 10K type strain sequencing project: providing services to taxonomists for standard genome sequencing and annotation.</title>
        <authorList>
            <consortium name="The Broad Institute Genomics Platform"/>
            <consortium name="The Broad Institute Genome Sequencing Center for Infectious Disease"/>
            <person name="Wu L."/>
            <person name="Ma J."/>
        </authorList>
    </citation>
    <scope>NUCLEOTIDE SEQUENCE [LARGE SCALE GENOMIC DNA]</scope>
    <source>
        <strain evidence="6">NBRC 110044</strain>
    </source>
</reference>